<evidence type="ECO:0000256" key="3">
    <source>
        <dbReference type="PROSITE-ProRule" id="PRU00284"/>
    </source>
</evidence>
<dbReference type="PANTHER" id="PTHR32089">
    <property type="entry name" value="METHYL-ACCEPTING CHEMOTAXIS PROTEIN MCPB"/>
    <property type="match status" value="1"/>
</dbReference>
<dbReference type="PROSITE" id="PS50111">
    <property type="entry name" value="CHEMOTAXIS_TRANSDUC_2"/>
    <property type="match status" value="1"/>
</dbReference>
<dbReference type="CDD" id="cd11386">
    <property type="entry name" value="MCP_signal"/>
    <property type="match status" value="1"/>
</dbReference>
<dbReference type="EMBL" id="SGBB01000016">
    <property type="protein sequence ID" value="RZD18022.1"/>
    <property type="molecule type" value="Genomic_DNA"/>
</dbReference>
<dbReference type="Gene3D" id="1.10.287.950">
    <property type="entry name" value="Methyl-accepting chemotaxis protein"/>
    <property type="match status" value="1"/>
</dbReference>
<dbReference type="Proteomes" id="UP000319296">
    <property type="component" value="Unassembled WGS sequence"/>
</dbReference>
<feature type="domain" description="HAMP" evidence="6">
    <location>
        <begin position="231"/>
        <end position="285"/>
    </location>
</feature>
<keyword evidence="4" id="KW-0472">Membrane</keyword>
<evidence type="ECO:0000313" key="8">
    <source>
        <dbReference type="Proteomes" id="UP000319296"/>
    </source>
</evidence>
<dbReference type="FunFam" id="1.10.287.950:FF:000001">
    <property type="entry name" value="Methyl-accepting chemotaxis sensory transducer"/>
    <property type="match status" value="1"/>
</dbReference>
<evidence type="ECO:0000259" key="5">
    <source>
        <dbReference type="PROSITE" id="PS50111"/>
    </source>
</evidence>
<dbReference type="CDD" id="cd06225">
    <property type="entry name" value="HAMP"/>
    <property type="match status" value="1"/>
</dbReference>
<dbReference type="SUPFAM" id="SSF58104">
    <property type="entry name" value="Methyl-accepting chemotaxis protein (MCP) signaling domain"/>
    <property type="match status" value="1"/>
</dbReference>
<gene>
    <name evidence="7" type="ORF">EVG15_08200</name>
</gene>
<evidence type="ECO:0000313" key="7">
    <source>
        <dbReference type="EMBL" id="RZD18022.1"/>
    </source>
</evidence>
<dbReference type="GO" id="GO:0006935">
    <property type="term" value="P:chemotaxis"/>
    <property type="evidence" value="ECO:0007669"/>
    <property type="project" value="UniProtKB-ARBA"/>
</dbReference>
<comment type="caution">
    <text evidence="7">The sequence shown here is derived from an EMBL/GenBank/DDBJ whole genome shotgun (WGS) entry which is preliminary data.</text>
</comment>
<comment type="similarity">
    <text evidence="2">Belongs to the methyl-accepting chemotaxis (MCP) protein family.</text>
</comment>
<feature type="transmembrane region" description="Helical" evidence="4">
    <location>
        <begin position="206"/>
        <end position="229"/>
    </location>
</feature>
<dbReference type="Pfam" id="PF00672">
    <property type="entry name" value="HAMP"/>
    <property type="match status" value="1"/>
</dbReference>
<dbReference type="GO" id="GO:0007165">
    <property type="term" value="P:signal transduction"/>
    <property type="evidence" value="ECO:0007669"/>
    <property type="project" value="UniProtKB-KW"/>
</dbReference>
<evidence type="ECO:0000256" key="1">
    <source>
        <dbReference type="ARBA" id="ARBA00023224"/>
    </source>
</evidence>
<accession>A0A519BL70</accession>
<proteinExistence type="inferred from homology"/>
<dbReference type="AlphaFoldDB" id="A0A519BL70"/>
<sequence>MFSTFKSKLYLGAALVVILVLIGNLGLTFYLSSISKTYGNMSLINKTSSKIKTLRANLLEILYLSRIKNLKINAAKSKKQKSAILKKYNAEILNLANRSKPIFAKIADVLIGYTEGFGKVPLKTIFGINKNSLTNFSSLSTQKTIKSLKSKYFIFKPITQRVLTYPLLLGGVMSPKYFNTQLKPIIKNLNTLNNSLTKSINKRIKFLTYVSSIALIFIIIVVILIVFYIKKYFISYLDIVSKKIKIIASGDLTSKINLKISPKSEIGQLIEYVNHLVDTLISNIKSILDATNSLSSQSEELSFSSKEFEHTIEEMRSKAKSIIESIKQMSIAINDVAKNSSSSKKEADETEKVVKLGTVAVQDVNNEMKNIVETVDETSKIIQELGSSSEKIGEIISVINDIADQTNLLALNAAIEAARAGEQGRGFAVVADEVRKLAERTTKATKEIESIVMNIQGQTYKAVKSMEKGKVDVGNGSIKVGKASESITSINVLTNKLKEMITGIATASEEQSMVSEEISKSSEAILIAQDNARSGSKQVAASSEELANLAVNLSKLIAVFKV</sequence>
<name>A0A519BL70_9DELT</name>
<dbReference type="InterPro" id="IPR004089">
    <property type="entry name" value="MCPsignal_dom"/>
</dbReference>
<evidence type="ECO:0000256" key="2">
    <source>
        <dbReference type="ARBA" id="ARBA00029447"/>
    </source>
</evidence>
<dbReference type="GO" id="GO:0016020">
    <property type="term" value="C:membrane"/>
    <property type="evidence" value="ECO:0007669"/>
    <property type="project" value="InterPro"/>
</dbReference>
<dbReference type="PANTHER" id="PTHR32089:SF112">
    <property type="entry name" value="LYSOZYME-LIKE PROTEIN-RELATED"/>
    <property type="match status" value="1"/>
</dbReference>
<evidence type="ECO:0000256" key="4">
    <source>
        <dbReference type="SAM" id="Phobius"/>
    </source>
</evidence>
<reference evidence="7 8" key="1">
    <citation type="journal article" date="2019" name="ISME J.">
        <title>Insights into ecological role of a new deltaproteobacterial order Candidatus Acidulodesulfobacterales by metagenomics and metatranscriptomics.</title>
        <authorList>
            <person name="Tan S."/>
            <person name="Liu J."/>
            <person name="Fang Y."/>
            <person name="Hedlund B.P."/>
            <person name="Lian Z.H."/>
            <person name="Huang L.Y."/>
            <person name="Li J.T."/>
            <person name="Huang L.N."/>
            <person name="Li W.J."/>
            <person name="Jiang H.C."/>
            <person name="Dong H.L."/>
            <person name="Shu W.S."/>
        </authorList>
    </citation>
    <scope>NUCLEOTIDE SEQUENCE [LARGE SCALE GENOMIC DNA]</scope>
    <source>
        <strain evidence="7">AP1</strain>
    </source>
</reference>
<dbReference type="PROSITE" id="PS50885">
    <property type="entry name" value="HAMP"/>
    <property type="match status" value="1"/>
</dbReference>
<dbReference type="InterPro" id="IPR003660">
    <property type="entry name" value="HAMP_dom"/>
</dbReference>
<organism evidence="7 8">
    <name type="scientific">Candidatus Acididesulfobacter diazotrophicus</name>
    <dbReference type="NCBI Taxonomy" id="2597226"/>
    <lineage>
        <taxon>Bacteria</taxon>
        <taxon>Deltaproteobacteria</taxon>
        <taxon>Candidatus Acidulodesulfobacterales</taxon>
        <taxon>Candidatus Acididesulfobacter</taxon>
    </lineage>
</organism>
<evidence type="ECO:0000259" key="6">
    <source>
        <dbReference type="PROSITE" id="PS50885"/>
    </source>
</evidence>
<feature type="transmembrane region" description="Helical" evidence="4">
    <location>
        <begin position="12"/>
        <end position="31"/>
    </location>
</feature>
<keyword evidence="1 3" id="KW-0807">Transducer</keyword>
<keyword evidence="4" id="KW-0812">Transmembrane</keyword>
<feature type="domain" description="Methyl-accepting transducer" evidence="5">
    <location>
        <begin position="290"/>
        <end position="526"/>
    </location>
</feature>
<dbReference type="SMART" id="SM00283">
    <property type="entry name" value="MA"/>
    <property type="match status" value="1"/>
</dbReference>
<keyword evidence="4" id="KW-1133">Transmembrane helix</keyword>
<protein>
    <submittedName>
        <fullName evidence="7">Methyl-accepting chemotaxis protein</fullName>
    </submittedName>
</protein>
<dbReference type="Pfam" id="PF00015">
    <property type="entry name" value="MCPsignal"/>
    <property type="match status" value="1"/>
</dbReference>